<dbReference type="AlphaFoldDB" id="A0A0C3NH36"/>
<name>A0A0C3NH36_PHLG1</name>
<dbReference type="InterPro" id="IPR041232">
    <property type="entry name" value="NPL"/>
</dbReference>
<feature type="region of interest" description="Disordered" evidence="1">
    <location>
        <begin position="50"/>
        <end position="69"/>
    </location>
</feature>
<keyword evidence="4" id="KW-1185">Reference proteome</keyword>
<feature type="domain" description="Nucleoplasmin-like" evidence="2">
    <location>
        <begin position="7"/>
        <end position="118"/>
    </location>
</feature>
<evidence type="ECO:0000259" key="2">
    <source>
        <dbReference type="Pfam" id="PF17800"/>
    </source>
</evidence>
<proteinExistence type="predicted"/>
<feature type="region of interest" description="Disordered" evidence="1">
    <location>
        <begin position="142"/>
        <end position="281"/>
    </location>
</feature>
<evidence type="ECO:0000256" key="1">
    <source>
        <dbReference type="SAM" id="MobiDB-lite"/>
    </source>
</evidence>
<dbReference type="HOGENOM" id="CLU_022297_3_0_1"/>
<feature type="compositionally biased region" description="Basic and acidic residues" evidence="1">
    <location>
        <begin position="233"/>
        <end position="258"/>
    </location>
</feature>
<reference evidence="3 4" key="1">
    <citation type="journal article" date="2014" name="PLoS Genet.">
        <title>Analysis of the Phlebiopsis gigantea genome, transcriptome and secretome provides insight into its pioneer colonization strategies of wood.</title>
        <authorList>
            <person name="Hori C."/>
            <person name="Ishida T."/>
            <person name="Igarashi K."/>
            <person name="Samejima M."/>
            <person name="Suzuki H."/>
            <person name="Master E."/>
            <person name="Ferreira P."/>
            <person name="Ruiz-Duenas F.J."/>
            <person name="Held B."/>
            <person name="Canessa P."/>
            <person name="Larrondo L.F."/>
            <person name="Schmoll M."/>
            <person name="Druzhinina I.S."/>
            <person name="Kubicek C.P."/>
            <person name="Gaskell J.A."/>
            <person name="Kersten P."/>
            <person name="St John F."/>
            <person name="Glasner J."/>
            <person name="Sabat G."/>
            <person name="Splinter BonDurant S."/>
            <person name="Syed K."/>
            <person name="Yadav J."/>
            <person name="Mgbeahuruike A.C."/>
            <person name="Kovalchuk A."/>
            <person name="Asiegbu F.O."/>
            <person name="Lackner G."/>
            <person name="Hoffmeister D."/>
            <person name="Rencoret J."/>
            <person name="Gutierrez A."/>
            <person name="Sun H."/>
            <person name="Lindquist E."/>
            <person name="Barry K."/>
            <person name="Riley R."/>
            <person name="Grigoriev I.V."/>
            <person name="Henrissat B."/>
            <person name="Kues U."/>
            <person name="Berka R.M."/>
            <person name="Martinez A.T."/>
            <person name="Covert S.F."/>
            <person name="Blanchette R.A."/>
            <person name="Cullen D."/>
        </authorList>
    </citation>
    <scope>NUCLEOTIDE SEQUENCE [LARGE SCALE GENOMIC DNA]</scope>
    <source>
        <strain evidence="3 4">11061_1 CR5-6</strain>
    </source>
</reference>
<dbReference type="Gene3D" id="2.60.120.340">
    <property type="entry name" value="Nucleoplasmin core domain"/>
    <property type="match status" value="1"/>
</dbReference>
<dbReference type="EMBL" id="KN840586">
    <property type="protein sequence ID" value="KIP04109.1"/>
    <property type="molecule type" value="Genomic_DNA"/>
</dbReference>
<dbReference type="Proteomes" id="UP000053257">
    <property type="component" value="Unassembled WGS sequence"/>
</dbReference>
<feature type="compositionally biased region" description="Acidic residues" evidence="1">
    <location>
        <begin position="57"/>
        <end position="67"/>
    </location>
</feature>
<organism evidence="3 4">
    <name type="scientific">Phlebiopsis gigantea (strain 11061_1 CR5-6)</name>
    <name type="common">White-rot fungus</name>
    <name type="synonym">Peniophora gigantea</name>
    <dbReference type="NCBI Taxonomy" id="745531"/>
    <lineage>
        <taxon>Eukaryota</taxon>
        <taxon>Fungi</taxon>
        <taxon>Dikarya</taxon>
        <taxon>Basidiomycota</taxon>
        <taxon>Agaricomycotina</taxon>
        <taxon>Agaricomycetes</taxon>
        <taxon>Polyporales</taxon>
        <taxon>Phanerochaetaceae</taxon>
        <taxon>Phlebiopsis</taxon>
    </lineage>
</organism>
<dbReference type="OrthoDB" id="77911at2759"/>
<feature type="compositionally biased region" description="Basic and acidic residues" evidence="1">
    <location>
        <begin position="186"/>
        <end position="211"/>
    </location>
</feature>
<sequence length="281" mass="31003">MSISFAVWSQAVSAEEPVEFSPRADLHVKNVTLGVDLEDENGRSTLKLVYLGPPVDGDSDEEDEDKEDGAPELVETVLCSLTPGKIENVKVDLILEANETYVFAVVGKNTLYISGNYVDQNLNDLPPNEDELVSDDEEEEAFRLEDVSSDVGVDLEGMDEDEDEEAPELIKPTSPKKVASAVPAKQESKKRPREEEPEPEKPQLSKKEQKKLNKKLKAEGGAAVPTGQPAQSKEAKKSEKKKAEPQKAETQKPVEQKNDAPVQEEGKKKKKRKNKGDKAKL</sequence>
<dbReference type="Pfam" id="PF17800">
    <property type="entry name" value="NPL"/>
    <property type="match status" value="1"/>
</dbReference>
<evidence type="ECO:0000313" key="3">
    <source>
        <dbReference type="EMBL" id="KIP04109.1"/>
    </source>
</evidence>
<protein>
    <recommendedName>
        <fullName evidence="2">Nucleoplasmin-like domain-containing protein</fullName>
    </recommendedName>
</protein>
<evidence type="ECO:0000313" key="4">
    <source>
        <dbReference type="Proteomes" id="UP000053257"/>
    </source>
</evidence>
<feature type="compositionally biased region" description="Acidic residues" evidence="1">
    <location>
        <begin position="156"/>
        <end position="167"/>
    </location>
</feature>
<accession>A0A0C3NH36</accession>
<dbReference type="STRING" id="745531.A0A0C3NH36"/>
<gene>
    <name evidence="3" type="ORF">PHLGIDRAFT_31510</name>
</gene>